<dbReference type="Gene3D" id="1.10.10.60">
    <property type="entry name" value="Homeodomain-like"/>
    <property type="match status" value="1"/>
</dbReference>
<dbReference type="Pfam" id="PF17920">
    <property type="entry name" value="TetR_C_16"/>
    <property type="match status" value="1"/>
</dbReference>
<accession>J7GY96</accession>
<sequence length="209" mass="22754">MPDKLETHTHGLDVAKTPASRRSGRRPGESQSRDAILRAARELFSEQGFSGTTIRAIARRAGVDPALVYYFFPNKDGVWSAVIEDVIGPLDVLGPALKEGRDNLAERLVAAYLTPWEGEHGETLVAISRSTMAKGAEHPISLLTDPGRLARTIGGTGAQLRASLILSQLHGVAVQRYVFRMEPLASVSVDRVSRWLAPSLRVLIEPNEP</sequence>
<dbReference type="InterPro" id="IPR036271">
    <property type="entry name" value="Tet_transcr_reg_TetR-rel_C_sf"/>
</dbReference>
<keyword evidence="1 2" id="KW-0238">DNA-binding</keyword>
<dbReference type="Gene3D" id="1.10.357.10">
    <property type="entry name" value="Tetracycline Repressor, domain 2"/>
    <property type="match status" value="1"/>
</dbReference>
<dbReference type="Pfam" id="PF00440">
    <property type="entry name" value="TetR_N"/>
    <property type="match status" value="1"/>
</dbReference>
<dbReference type="SUPFAM" id="SSF46689">
    <property type="entry name" value="Homeodomain-like"/>
    <property type="match status" value="1"/>
</dbReference>
<dbReference type="GO" id="GO:0000976">
    <property type="term" value="F:transcription cis-regulatory region binding"/>
    <property type="evidence" value="ECO:0007669"/>
    <property type="project" value="TreeGrafter"/>
</dbReference>
<evidence type="ECO:0000256" key="1">
    <source>
        <dbReference type="ARBA" id="ARBA00023125"/>
    </source>
</evidence>
<proteinExistence type="predicted"/>
<name>J7GY96_9ACTN</name>
<dbReference type="GO" id="GO:0003700">
    <property type="term" value="F:DNA-binding transcription factor activity"/>
    <property type="evidence" value="ECO:0007669"/>
    <property type="project" value="TreeGrafter"/>
</dbReference>
<protein>
    <submittedName>
        <fullName evidence="5">TetR family transcriptional regulator</fullName>
    </submittedName>
</protein>
<feature type="compositionally biased region" description="Basic and acidic residues" evidence="3">
    <location>
        <begin position="1"/>
        <end position="13"/>
    </location>
</feature>
<feature type="domain" description="HTH tetR-type" evidence="4">
    <location>
        <begin position="30"/>
        <end position="90"/>
    </location>
</feature>
<evidence type="ECO:0000313" key="5">
    <source>
        <dbReference type="EMBL" id="AFP87536.1"/>
    </source>
</evidence>
<feature type="region of interest" description="Disordered" evidence="3">
    <location>
        <begin position="1"/>
        <end position="33"/>
    </location>
</feature>
<dbReference type="PROSITE" id="PS50977">
    <property type="entry name" value="HTH_TETR_2"/>
    <property type="match status" value="1"/>
</dbReference>
<dbReference type="AlphaFoldDB" id="J7GY96"/>
<reference evidence="5" key="1">
    <citation type="journal article" date="2012" name="J. Am. Chem. Soc.">
        <title>Flavoenzyme-catalyzed atropo-selective n,c-bipyrrole homocoupling in marinopyrrole biosynthesis.</title>
        <authorList>
            <person name="Yamanaka K."/>
            <person name="Ryan K.S."/>
            <person name="Gulder T.A."/>
            <person name="Hughes C.C."/>
            <person name="Moore B.S."/>
        </authorList>
    </citation>
    <scope>NUCLEOTIDE SEQUENCE</scope>
    <source>
        <strain evidence="5">CNQ-418</strain>
    </source>
</reference>
<evidence type="ECO:0000256" key="2">
    <source>
        <dbReference type="PROSITE-ProRule" id="PRU00335"/>
    </source>
</evidence>
<dbReference type="PANTHER" id="PTHR30055">
    <property type="entry name" value="HTH-TYPE TRANSCRIPTIONAL REGULATOR RUTR"/>
    <property type="match status" value="1"/>
</dbReference>
<dbReference type="PANTHER" id="PTHR30055:SF235">
    <property type="entry name" value="TRANSCRIPTIONAL REGULATORY PROTEIN"/>
    <property type="match status" value="1"/>
</dbReference>
<dbReference type="EMBL" id="JX157625">
    <property type="protein sequence ID" value="AFP87536.1"/>
    <property type="molecule type" value="Genomic_DNA"/>
</dbReference>
<evidence type="ECO:0000256" key="3">
    <source>
        <dbReference type="SAM" id="MobiDB-lite"/>
    </source>
</evidence>
<dbReference type="SUPFAM" id="SSF48498">
    <property type="entry name" value="Tetracyclin repressor-like, C-terminal domain"/>
    <property type="match status" value="1"/>
</dbReference>
<dbReference type="InterPro" id="IPR041678">
    <property type="entry name" value="TetR_C_16"/>
</dbReference>
<organism evidence="5">
    <name type="scientific">Streptomyces sp. CNQ-418</name>
    <dbReference type="NCBI Taxonomy" id="467194"/>
    <lineage>
        <taxon>Bacteria</taxon>
        <taxon>Bacillati</taxon>
        <taxon>Actinomycetota</taxon>
        <taxon>Actinomycetes</taxon>
        <taxon>Kitasatosporales</taxon>
        <taxon>Streptomycetaceae</taxon>
        <taxon>Streptomyces</taxon>
    </lineage>
</organism>
<dbReference type="PRINTS" id="PR00455">
    <property type="entry name" value="HTHTETR"/>
</dbReference>
<dbReference type="InterPro" id="IPR009057">
    <property type="entry name" value="Homeodomain-like_sf"/>
</dbReference>
<dbReference type="InterPro" id="IPR050109">
    <property type="entry name" value="HTH-type_TetR-like_transc_reg"/>
</dbReference>
<evidence type="ECO:0000259" key="4">
    <source>
        <dbReference type="PROSITE" id="PS50977"/>
    </source>
</evidence>
<dbReference type="InterPro" id="IPR001647">
    <property type="entry name" value="HTH_TetR"/>
</dbReference>
<feature type="DNA-binding region" description="H-T-H motif" evidence="2">
    <location>
        <begin position="53"/>
        <end position="72"/>
    </location>
</feature>